<accession>A0A101LY32</accession>
<name>A0A101LY32_PICGL</name>
<gene>
    <name evidence="1" type="ORF">ABT39_MTgene5641</name>
</gene>
<proteinExistence type="predicted"/>
<geneLocation type="mitochondrion" evidence="1"/>
<sequence length="45" mass="5311">MVNKRGHKQSLVHGFRTRYFGIWNKLVSQVEDRWLGAHGYRSAHS</sequence>
<comment type="caution">
    <text evidence="1">The sequence shown here is derived from an EMBL/GenBank/DDBJ whole genome shotgun (WGS) entry which is preliminary data.</text>
</comment>
<evidence type="ECO:0000313" key="1">
    <source>
        <dbReference type="EMBL" id="KUM47455.1"/>
    </source>
</evidence>
<keyword evidence="1" id="KW-0496">Mitochondrion</keyword>
<dbReference type="AlphaFoldDB" id="A0A101LY32"/>
<protein>
    <submittedName>
        <fullName evidence="1">Uncharacterized protein</fullName>
    </submittedName>
</protein>
<organism evidence="1">
    <name type="scientific">Picea glauca</name>
    <name type="common">White spruce</name>
    <name type="synonym">Pinus glauca</name>
    <dbReference type="NCBI Taxonomy" id="3330"/>
    <lineage>
        <taxon>Eukaryota</taxon>
        <taxon>Viridiplantae</taxon>
        <taxon>Streptophyta</taxon>
        <taxon>Embryophyta</taxon>
        <taxon>Tracheophyta</taxon>
        <taxon>Spermatophyta</taxon>
        <taxon>Pinopsida</taxon>
        <taxon>Pinidae</taxon>
        <taxon>Conifers I</taxon>
        <taxon>Pinales</taxon>
        <taxon>Pinaceae</taxon>
        <taxon>Picea</taxon>
    </lineage>
</organism>
<dbReference type="EMBL" id="LKAM01000007">
    <property type="protein sequence ID" value="KUM47455.1"/>
    <property type="molecule type" value="Genomic_DNA"/>
</dbReference>
<reference evidence="1" key="1">
    <citation type="journal article" date="2015" name="Genome Biol. Evol.">
        <title>Organellar Genomes of White Spruce (Picea glauca): Assembly and Annotation.</title>
        <authorList>
            <person name="Jackman S.D."/>
            <person name="Warren R.L."/>
            <person name="Gibb E.A."/>
            <person name="Vandervalk B.P."/>
            <person name="Mohamadi H."/>
            <person name="Chu J."/>
            <person name="Raymond A."/>
            <person name="Pleasance S."/>
            <person name="Coope R."/>
            <person name="Wildung M.R."/>
            <person name="Ritland C.E."/>
            <person name="Bousquet J."/>
            <person name="Jones S.J."/>
            <person name="Bohlmann J."/>
            <person name="Birol I."/>
        </authorList>
    </citation>
    <scope>NUCLEOTIDE SEQUENCE [LARGE SCALE GENOMIC DNA]</scope>
    <source>
        <tissue evidence="1">Flushing bud</tissue>
    </source>
</reference>